<organism evidence="7 8">
    <name type="scientific">Amylocarpus encephaloides</name>
    <dbReference type="NCBI Taxonomy" id="45428"/>
    <lineage>
        <taxon>Eukaryota</taxon>
        <taxon>Fungi</taxon>
        <taxon>Dikarya</taxon>
        <taxon>Ascomycota</taxon>
        <taxon>Pezizomycotina</taxon>
        <taxon>Leotiomycetes</taxon>
        <taxon>Helotiales</taxon>
        <taxon>Helotiales incertae sedis</taxon>
        <taxon>Amylocarpus</taxon>
    </lineage>
</organism>
<feature type="domain" description="FAD-binding PCMH-type" evidence="6">
    <location>
        <begin position="68"/>
        <end position="245"/>
    </location>
</feature>
<dbReference type="InterPro" id="IPR016169">
    <property type="entry name" value="FAD-bd_PCMH_sub2"/>
</dbReference>
<accession>A0A9P8C8J3</accession>
<keyword evidence="8" id="KW-1185">Reference proteome</keyword>
<dbReference type="SUPFAM" id="SSF56176">
    <property type="entry name" value="FAD-binding/transporter-associated domain-like"/>
    <property type="match status" value="1"/>
</dbReference>
<evidence type="ECO:0000256" key="4">
    <source>
        <dbReference type="ARBA" id="ARBA00023002"/>
    </source>
</evidence>
<reference evidence="7" key="1">
    <citation type="journal article" date="2021" name="IMA Fungus">
        <title>Genomic characterization of three marine fungi, including Emericellopsis atlantica sp. nov. with signatures of a generalist lifestyle and marine biomass degradation.</title>
        <authorList>
            <person name="Hagestad O.C."/>
            <person name="Hou L."/>
            <person name="Andersen J.H."/>
            <person name="Hansen E.H."/>
            <person name="Altermark B."/>
            <person name="Li C."/>
            <person name="Kuhnert E."/>
            <person name="Cox R.J."/>
            <person name="Crous P.W."/>
            <person name="Spatafora J.W."/>
            <person name="Lail K."/>
            <person name="Amirebrahimi M."/>
            <person name="Lipzen A."/>
            <person name="Pangilinan J."/>
            <person name="Andreopoulos W."/>
            <person name="Hayes R.D."/>
            <person name="Ng V."/>
            <person name="Grigoriev I.V."/>
            <person name="Jackson S.A."/>
            <person name="Sutton T.D.S."/>
            <person name="Dobson A.D.W."/>
            <person name="Rama T."/>
        </authorList>
    </citation>
    <scope>NUCLEOTIDE SEQUENCE</scope>
    <source>
        <strain evidence="7">TRa018bII</strain>
    </source>
</reference>
<feature type="chain" id="PRO_5040155768" description="FAD-binding PCMH-type domain-containing protein" evidence="5">
    <location>
        <begin position="28"/>
        <end position="501"/>
    </location>
</feature>
<dbReference type="OrthoDB" id="2151789at2759"/>
<evidence type="ECO:0000256" key="5">
    <source>
        <dbReference type="SAM" id="SignalP"/>
    </source>
</evidence>
<evidence type="ECO:0000256" key="2">
    <source>
        <dbReference type="ARBA" id="ARBA00022630"/>
    </source>
</evidence>
<proteinExistence type="inferred from homology"/>
<dbReference type="InterPro" id="IPR006094">
    <property type="entry name" value="Oxid_FAD_bind_N"/>
</dbReference>
<keyword evidence="2" id="KW-0285">Flavoprotein</keyword>
<evidence type="ECO:0000313" key="7">
    <source>
        <dbReference type="EMBL" id="KAG9237432.1"/>
    </source>
</evidence>
<evidence type="ECO:0000256" key="1">
    <source>
        <dbReference type="ARBA" id="ARBA00005466"/>
    </source>
</evidence>
<dbReference type="GO" id="GO:0071949">
    <property type="term" value="F:FAD binding"/>
    <property type="evidence" value="ECO:0007669"/>
    <property type="project" value="InterPro"/>
</dbReference>
<protein>
    <recommendedName>
        <fullName evidence="6">FAD-binding PCMH-type domain-containing protein</fullName>
    </recommendedName>
</protein>
<dbReference type="Gene3D" id="3.30.465.10">
    <property type="match status" value="1"/>
</dbReference>
<gene>
    <name evidence="7" type="ORF">BJ875DRAFT_157184</name>
</gene>
<dbReference type="PANTHER" id="PTHR42973">
    <property type="entry name" value="BINDING OXIDOREDUCTASE, PUTATIVE (AFU_ORTHOLOGUE AFUA_1G17690)-RELATED"/>
    <property type="match status" value="1"/>
</dbReference>
<sequence length="501" mass="53126">MTSLPHLGVSRLILACLCWLNINAVIAAPKSTAKQCSKLSLLLPSKVSYPASPSYLSSIQSYFWQQSEALTPACIVTPTSTLDVSIIVGTLTVLQLFNPSSALFSVRGGGHGTVVGAANNNGGVTIDMSHMNSTTLSPDKSIAFVGAGARWNNVFAALEPLNLTVSGGRVAGIGTGGFLTGGGISFFSPEYGWACDRIAGMEVVIAGGVVLYVTRQLFPDLFSVLQGGSNNFGIVTRFDLKTFEQGLMSGGVTVYDVSTVTAQLDAFMGFMNPATFDKKATVIQAFVWQAAFGPLITIDMEYALPELNPPALQPFSSIQPQYQSSQRIAPLSELVTELASFQPSGSRGLYANTVLKPTFDGLKAIYDIWNCTIDSISGVDGIVFSIIYQRVPTTLAGNKNSLGLPSDAGSLVLVELSISWNSASDDTLVATTAKNVITAIENYTKAAGLYNKFKYLNYADSFQEPLSGYGASNLAKMKAASKKYDPLGVFQKAAPGGFKLM</sequence>
<evidence type="ECO:0000259" key="6">
    <source>
        <dbReference type="PROSITE" id="PS51387"/>
    </source>
</evidence>
<keyword evidence="4" id="KW-0560">Oxidoreductase</keyword>
<dbReference type="InterPro" id="IPR016166">
    <property type="entry name" value="FAD-bd_PCMH"/>
</dbReference>
<feature type="signal peptide" evidence="5">
    <location>
        <begin position="1"/>
        <end position="27"/>
    </location>
</feature>
<keyword evidence="5" id="KW-0732">Signal</keyword>
<dbReference type="Pfam" id="PF01565">
    <property type="entry name" value="FAD_binding_4"/>
    <property type="match status" value="1"/>
</dbReference>
<dbReference type="PROSITE" id="PS51387">
    <property type="entry name" value="FAD_PCMH"/>
    <property type="match status" value="1"/>
</dbReference>
<dbReference type="EMBL" id="MU251387">
    <property type="protein sequence ID" value="KAG9237432.1"/>
    <property type="molecule type" value="Genomic_DNA"/>
</dbReference>
<dbReference type="Proteomes" id="UP000824998">
    <property type="component" value="Unassembled WGS sequence"/>
</dbReference>
<comment type="similarity">
    <text evidence="1">Belongs to the oxygen-dependent FAD-linked oxidoreductase family.</text>
</comment>
<name>A0A9P8C8J3_9HELO</name>
<comment type="caution">
    <text evidence="7">The sequence shown here is derived from an EMBL/GenBank/DDBJ whole genome shotgun (WGS) entry which is preliminary data.</text>
</comment>
<dbReference type="InterPro" id="IPR050416">
    <property type="entry name" value="FAD-linked_Oxidoreductase"/>
</dbReference>
<dbReference type="PANTHER" id="PTHR42973:SF22">
    <property type="entry name" value="FAD-BINDING PCMH-TYPE DOMAIN-CONTAINING PROTEIN-RELATED"/>
    <property type="match status" value="1"/>
</dbReference>
<dbReference type="GO" id="GO:0016491">
    <property type="term" value="F:oxidoreductase activity"/>
    <property type="evidence" value="ECO:0007669"/>
    <property type="project" value="UniProtKB-KW"/>
</dbReference>
<evidence type="ECO:0000256" key="3">
    <source>
        <dbReference type="ARBA" id="ARBA00022827"/>
    </source>
</evidence>
<dbReference type="AlphaFoldDB" id="A0A9P8C8J3"/>
<keyword evidence="3" id="KW-0274">FAD</keyword>
<evidence type="ECO:0000313" key="8">
    <source>
        <dbReference type="Proteomes" id="UP000824998"/>
    </source>
</evidence>
<dbReference type="InterPro" id="IPR036318">
    <property type="entry name" value="FAD-bd_PCMH-like_sf"/>
</dbReference>